<evidence type="ECO:0000313" key="2">
    <source>
        <dbReference type="Proteomes" id="UP001283361"/>
    </source>
</evidence>
<accession>A0AAE0Z933</accession>
<dbReference type="Proteomes" id="UP001283361">
    <property type="component" value="Unassembled WGS sequence"/>
</dbReference>
<keyword evidence="2" id="KW-1185">Reference proteome</keyword>
<sequence length="80" mass="8938">MIKVAAVYTKDRIRFTHTPASIRSSYKPGYETKRNDIHQAKYPCGQPSSHSTAWVASAVARLSSLSIAKVKYHSLTSKEQ</sequence>
<reference evidence="1" key="1">
    <citation type="journal article" date="2023" name="G3 (Bethesda)">
        <title>A reference genome for the long-term kleptoplast-retaining sea slug Elysia crispata morphotype clarki.</title>
        <authorList>
            <person name="Eastman K.E."/>
            <person name="Pendleton A.L."/>
            <person name="Shaikh M.A."/>
            <person name="Suttiyut T."/>
            <person name="Ogas R."/>
            <person name="Tomko P."/>
            <person name="Gavelis G."/>
            <person name="Widhalm J.R."/>
            <person name="Wisecaver J.H."/>
        </authorList>
    </citation>
    <scope>NUCLEOTIDE SEQUENCE</scope>
    <source>
        <strain evidence="1">ECLA1</strain>
    </source>
</reference>
<evidence type="ECO:0000313" key="1">
    <source>
        <dbReference type="EMBL" id="KAK3764960.1"/>
    </source>
</evidence>
<comment type="caution">
    <text evidence="1">The sequence shown here is derived from an EMBL/GenBank/DDBJ whole genome shotgun (WGS) entry which is preliminary data.</text>
</comment>
<protein>
    <submittedName>
        <fullName evidence="1">Uncharacterized protein</fullName>
    </submittedName>
</protein>
<dbReference type="EMBL" id="JAWDGP010004362">
    <property type="protein sequence ID" value="KAK3764960.1"/>
    <property type="molecule type" value="Genomic_DNA"/>
</dbReference>
<gene>
    <name evidence="1" type="ORF">RRG08_011047</name>
</gene>
<proteinExistence type="predicted"/>
<name>A0AAE0Z933_9GAST</name>
<organism evidence="1 2">
    <name type="scientific">Elysia crispata</name>
    <name type="common">lettuce slug</name>
    <dbReference type="NCBI Taxonomy" id="231223"/>
    <lineage>
        <taxon>Eukaryota</taxon>
        <taxon>Metazoa</taxon>
        <taxon>Spiralia</taxon>
        <taxon>Lophotrochozoa</taxon>
        <taxon>Mollusca</taxon>
        <taxon>Gastropoda</taxon>
        <taxon>Heterobranchia</taxon>
        <taxon>Euthyneura</taxon>
        <taxon>Panpulmonata</taxon>
        <taxon>Sacoglossa</taxon>
        <taxon>Placobranchoidea</taxon>
        <taxon>Plakobranchidae</taxon>
        <taxon>Elysia</taxon>
    </lineage>
</organism>
<dbReference type="AlphaFoldDB" id="A0AAE0Z933"/>